<dbReference type="CDD" id="cd00590">
    <property type="entry name" value="RRM_SF"/>
    <property type="match status" value="1"/>
</dbReference>
<evidence type="ECO:0000313" key="4">
    <source>
        <dbReference type="EMBL" id="KAK7199818.1"/>
    </source>
</evidence>
<organism evidence="4 5">
    <name type="scientific">Novymonas esmeraldas</name>
    <dbReference type="NCBI Taxonomy" id="1808958"/>
    <lineage>
        <taxon>Eukaryota</taxon>
        <taxon>Discoba</taxon>
        <taxon>Euglenozoa</taxon>
        <taxon>Kinetoplastea</taxon>
        <taxon>Metakinetoplastina</taxon>
        <taxon>Trypanosomatida</taxon>
        <taxon>Trypanosomatidae</taxon>
        <taxon>Novymonas</taxon>
    </lineage>
</organism>
<dbReference type="SMART" id="SM00360">
    <property type="entry name" value="RRM"/>
    <property type="match status" value="1"/>
</dbReference>
<feature type="region of interest" description="Disordered" evidence="2">
    <location>
        <begin position="257"/>
        <end position="361"/>
    </location>
</feature>
<feature type="compositionally biased region" description="Gly residues" evidence="2">
    <location>
        <begin position="93"/>
        <end position="106"/>
    </location>
</feature>
<dbReference type="PANTHER" id="PTHR45735:SF13">
    <property type="entry name" value="PROTEIN, PUTATIVE-RELATED"/>
    <property type="match status" value="1"/>
</dbReference>
<feature type="compositionally biased region" description="Pro residues" evidence="2">
    <location>
        <begin position="118"/>
        <end position="130"/>
    </location>
</feature>
<keyword evidence="1" id="KW-0694">RNA-binding</keyword>
<evidence type="ECO:0000313" key="5">
    <source>
        <dbReference type="Proteomes" id="UP001430356"/>
    </source>
</evidence>
<feature type="compositionally biased region" description="Gly residues" evidence="2">
    <location>
        <begin position="133"/>
        <end position="143"/>
    </location>
</feature>
<dbReference type="PANTHER" id="PTHR45735">
    <property type="entry name" value="CLEAVAGE STIMULATION FACTOR SUBUNIT 2"/>
    <property type="match status" value="1"/>
</dbReference>
<feature type="domain" description="RRM" evidence="3">
    <location>
        <begin position="9"/>
        <end position="86"/>
    </location>
</feature>
<evidence type="ECO:0000256" key="1">
    <source>
        <dbReference type="PROSITE-ProRule" id="PRU00176"/>
    </source>
</evidence>
<accession>A0AAW0F3X7</accession>
<proteinExistence type="predicted"/>
<dbReference type="Pfam" id="PF00076">
    <property type="entry name" value="RRM_1"/>
    <property type="match status" value="1"/>
</dbReference>
<dbReference type="Gene3D" id="3.30.70.330">
    <property type="match status" value="1"/>
</dbReference>
<sequence>MEDRHAVASSVFFTGVSLVIEKEKLRQHFESVGHVVSFTVFGPALGKDFRYGIVGYMDPQTAEEAIRRLSGTTFGERAMRVTAARSTTLHGPMRGGLSGPGSGPGSGPADFRKRPREPFGPPGASRPPFSPGMGRGGGGGGGMRAPMVRAPFSPQPTPEQEQQPPTDKAGREMMQFPRLFTDPILGREGSLVLDALRGMATEEAYAAVEQLRVLALERPIEAKRLLHSNPALKSAVVMTLQHAGRIPFGALPRDAYQSRRAAEAEAEEAPPQRSTPLTPQQAPQPQSPPQPQPPQSPPAPQPVPPLAPQKETKQVSKSDEVRAAPKREPAPSGGSISSSSAATALPAAPSTPMTEAERDEVLELIQNMSEEDVERVLTMSALDLSQIPDPVQRNQLEVLQRRLLEMSRDL</sequence>
<evidence type="ECO:0000256" key="2">
    <source>
        <dbReference type="SAM" id="MobiDB-lite"/>
    </source>
</evidence>
<dbReference type="AlphaFoldDB" id="A0AAW0F3X7"/>
<feature type="compositionally biased region" description="Basic and acidic residues" evidence="2">
    <location>
        <begin position="310"/>
        <end position="329"/>
    </location>
</feature>
<dbReference type="InterPro" id="IPR012677">
    <property type="entry name" value="Nucleotide-bd_a/b_plait_sf"/>
</dbReference>
<feature type="compositionally biased region" description="Low complexity" evidence="2">
    <location>
        <begin position="330"/>
        <end position="352"/>
    </location>
</feature>
<dbReference type="PROSITE" id="PS50102">
    <property type="entry name" value="RRM"/>
    <property type="match status" value="1"/>
</dbReference>
<feature type="region of interest" description="Disordered" evidence="2">
    <location>
        <begin position="86"/>
        <end position="168"/>
    </location>
</feature>
<keyword evidence="5" id="KW-1185">Reference proteome</keyword>
<dbReference type="InterPro" id="IPR035979">
    <property type="entry name" value="RBD_domain_sf"/>
</dbReference>
<feature type="compositionally biased region" description="Low complexity" evidence="2">
    <location>
        <begin position="274"/>
        <end position="284"/>
    </location>
</feature>
<dbReference type="GO" id="GO:0005847">
    <property type="term" value="C:mRNA cleavage and polyadenylation specificity factor complex"/>
    <property type="evidence" value="ECO:0007669"/>
    <property type="project" value="TreeGrafter"/>
</dbReference>
<dbReference type="Proteomes" id="UP001430356">
    <property type="component" value="Unassembled WGS sequence"/>
</dbReference>
<dbReference type="InterPro" id="IPR000504">
    <property type="entry name" value="RRM_dom"/>
</dbReference>
<name>A0AAW0F3X7_9TRYP</name>
<gene>
    <name evidence="4" type="ORF">NESM_000028900</name>
</gene>
<evidence type="ECO:0000259" key="3">
    <source>
        <dbReference type="PROSITE" id="PS50102"/>
    </source>
</evidence>
<reference evidence="4 5" key="1">
    <citation type="journal article" date="2021" name="MBio">
        <title>A New Model Trypanosomatid, Novymonas esmeraldas: Genomic Perception of Its 'Candidatus Pandoraea novymonadis' Endosymbiont.</title>
        <authorList>
            <person name="Zakharova A."/>
            <person name="Saura A."/>
            <person name="Butenko A."/>
            <person name="Podesvova L."/>
            <person name="Warmusova S."/>
            <person name="Kostygov A.Y."/>
            <person name="Nenarokova A."/>
            <person name="Lukes J."/>
            <person name="Opperdoes F.R."/>
            <person name="Yurchenko V."/>
        </authorList>
    </citation>
    <scope>NUCLEOTIDE SEQUENCE [LARGE SCALE GENOMIC DNA]</scope>
    <source>
        <strain evidence="4 5">E262AT.01</strain>
    </source>
</reference>
<dbReference type="GO" id="GO:0003729">
    <property type="term" value="F:mRNA binding"/>
    <property type="evidence" value="ECO:0007669"/>
    <property type="project" value="TreeGrafter"/>
</dbReference>
<comment type="caution">
    <text evidence="4">The sequence shown here is derived from an EMBL/GenBank/DDBJ whole genome shotgun (WGS) entry which is preliminary data.</text>
</comment>
<feature type="compositionally biased region" description="Pro residues" evidence="2">
    <location>
        <begin position="285"/>
        <end position="307"/>
    </location>
</feature>
<dbReference type="EMBL" id="JAECZO010000001">
    <property type="protein sequence ID" value="KAK7199818.1"/>
    <property type="molecule type" value="Genomic_DNA"/>
</dbReference>
<dbReference type="SUPFAM" id="SSF54928">
    <property type="entry name" value="RNA-binding domain, RBD"/>
    <property type="match status" value="1"/>
</dbReference>
<protein>
    <submittedName>
        <fullName evidence="4">RNA recognition motif (RRM, RBD, or RNP domain)</fullName>
    </submittedName>
</protein>